<feature type="compositionally biased region" description="Low complexity" evidence="1">
    <location>
        <begin position="553"/>
        <end position="569"/>
    </location>
</feature>
<feature type="compositionally biased region" description="Basic and acidic residues" evidence="1">
    <location>
        <begin position="286"/>
        <end position="295"/>
    </location>
</feature>
<proteinExistence type="predicted"/>
<dbReference type="Pfam" id="PF15277">
    <property type="entry name" value="Sec3-PIP2_bind"/>
    <property type="match status" value="1"/>
</dbReference>
<evidence type="ECO:0000313" key="3">
    <source>
        <dbReference type="EMBL" id="EFQ99952.1"/>
    </source>
</evidence>
<dbReference type="InParanoid" id="E4UQ33"/>
<dbReference type="SMART" id="SM01313">
    <property type="entry name" value="Sec3-PIP2_bind"/>
    <property type="match status" value="1"/>
</dbReference>
<dbReference type="InterPro" id="IPR028258">
    <property type="entry name" value="Sec3-PIP2_bind"/>
</dbReference>
<feature type="region of interest" description="Disordered" evidence="1">
    <location>
        <begin position="1"/>
        <end position="47"/>
    </location>
</feature>
<evidence type="ECO:0000259" key="2">
    <source>
        <dbReference type="SMART" id="SM01313"/>
    </source>
</evidence>
<feature type="compositionally biased region" description="Low complexity" evidence="1">
    <location>
        <begin position="323"/>
        <end position="336"/>
    </location>
</feature>
<evidence type="ECO:0000313" key="4">
    <source>
        <dbReference type="Proteomes" id="UP000002669"/>
    </source>
</evidence>
<dbReference type="GO" id="GO:0000145">
    <property type="term" value="C:exocyst"/>
    <property type="evidence" value="ECO:0007669"/>
    <property type="project" value="InterPro"/>
</dbReference>
<dbReference type="eggNOG" id="ENOG502QSCI">
    <property type="taxonomic scope" value="Eukaryota"/>
</dbReference>
<feature type="compositionally biased region" description="Low complexity" evidence="1">
    <location>
        <begin position="653"/>
        <end position="664"/>
    </location>
</feature>
<dbReference type="RefSeq" id="XP_003175435.1">
    <property type="nucleotide sequence ID" value="XM_003175387.1"/>
</dbReference>
<dbReference type="HOGENOM" id="CLU_016906_0_0_1"/>
<feature type="compositionally biased region" description="Low complexity" evidence="1">
    <location>
        <begin position="441"/>
        <end position="456"/>
    </location>
</feature>
<dbReference type="CDD" id="cd13315">
    <property type="entry name" value="PH_Sec3"/>
    <property type="match status" value="1"/>
</dbReference>
<protein>
    <recommendedName>
        <fullName evidence="2">Exocyst complex component Sec3 PIP2-binding N-terminal domain-containing protein</fullName>
    </recommendedName>
</protein>
<gene>
    <name evidence="3" type="ORF">MGYG_02960</name>
</gene>
<dbReference type="STRING" id="535722.E4UQ33"/>
<dbReference type="EMBL" id="DS989823">
    <property type="protein sequence ID" value="EFQ99952.1"/>
    <property type="molecule type" value="Genomic_DNA"/>
</dbReference>
<feature type="compositionally biased region" description="Low complexity" evidence="1">
    <location>
        <begin position="29"/>
        <end position="40"/>
    </location>
</feature>
<feature type="compositionally biased region" description="Pro residues" evidence="1">
    <location>
        <begin position="337"/>
        <end position="348"/>
    </location>
</feature>
<accession>E4UQ33</accession>
<dbReference type="Proteomes" id="UP000002669">
    <property type="component" value="Unassembled WGS sequence"/>
</dbReference>
<dbReference type="GO" id="GO:0006887">
    <property type="term" value="P:exocytosis"/>
    <property type="evidence" value="ECO:0007669"/>
    <property type="project" value="InterPro"/>
</dbReference>
<dbReference type="PANTHER" id="PTHR16092">
    <property type="entry name" value="SEC3/SYNTAXIN-RELATED"/>
    <property type="match status" value="1"/>
</dbReference>
<feature type="region of interest" description="Disordered" evidence="1">
    <location>
        <begin position="681"/>
        <end position="710"/>
    </location>
</feature>
<dbReference type="InterPro" id="IPR019160">
    <property type="entry name" value="Sec3_CC"/>
</dbReference>
<dbReference type="OMA" id="YSHELDT"/>
<dbReference type="PANTHER" id="PTHR16092:SF14">
    <property type="entry name" value="EXOCYST COMPLEX COMPONENT 1 ISOFORM X1"/>
    <property type="match status" value="1"/>
</dbReference>
<dbReference type="OrthoDB" id="27109at2759"/>
<dbReference type="FunFam" id="2.30.29.90:FF:000003">
    <property type="entry name" value="Exocyst complex component Sec3"/>
    <property type="match status" value="1"/>
</dbReference>
<keyword evidence="4" id="KW-1185">Reference proteome</keyword>
<feature type="domain" description="Exocyst complex component Sec3 PIP2-binding N-terminal" evidence="2">
    <location>
        <begin position="94"/>
        <end position="195"/>
    </location>
</feature>
<feature type="compositionally biased region" description="Polar residues" evidence="1">
    <location>
        <begin position="463"/>
        <end position="472"/>
    </location>
</feature>
<dbReference type="GO" id="GO:0005546">
    <property type="term" value="F:phosphatidylinositol-4,5-bisphosphate binding"/>
    <property type="evidence" value="ECO:0007669"/>
    <property type="project" value="TreeGrafter"/>
</dbReference>
<sequence>MSSRDPSRGRPAGASPRQDRRGGGEMRNGSGSMHPSSGSSRAERFEDEKRRIINSCFSKKDADGSTLESYITHIRITEDAAYPSAPPPTTSPPENKKPRAIIVSVRKSGRVRMHKSRENSDGSFSIGKTWTLDDLSRIQIYDHFIPSSQVEQQQKSWAADLGFIVTITKPYYWTAATSKERDFFIGSLVKIYKKYTGGKVPELVGLDPNEKEALAGTLPLVSKPPPQSQSQSQSPPQSQPPPHSQPQSRGQDPRLMPGKGPRPQSPATGPNRSQSPYSSLPPSRDGPPDIRKQPSREQFLQNKPSQDQMPRGPPPATLLPRIPSDSSNNNSTTNPPQKFPLPTSPVEPPSRKLVDAPSTENLVPSPVTSEHQILPNRTYKPMPLSPVSDGGLLPNKVYTPMPAPALSPKSEDRPHPFGQNKQHQPSPDSGDISPFSKPVQTRPSTSESSLPPSLRPAFDRSPSYDQKSIKSVKSNDGEEDRHKTAPASRGSPKVELPLAAKDVPQPEPPKIRPPAINGDFASDMEKALAGPATPEPPSEPLAKTESSPEQSKPPVINVPPAAASSASLPEPEPEPEPEVETHRRGLGPMMKSKGGAKDVANVLRKAANAYNAFKPRAGGAAERLLAAREKEKSEGPDGITGVVPAPLQRGISAETTTKPAATEPPKVEVTEAGAGKEILFDKSTSSAADSPSLKRKETKPAKELREDNTKKSCSALGIDPAVLGGRGVEFDWLLTDLGWDGRLGKDKGIEALEADIRLEIGRVQASSWLSQLQSSHDGRVDQLAKLFDRAMEECDELDGLLTLYSHELDTLSEDVNYIESQGQGLQTRLANQRLLQSEIQSRLKPNGSSR</sequence>
<dbReference type="Pfam" id="PF09763">
    <property type="entry name" value="Sec3_CC"/>
    <property type="match status" value="1"/>
</dbReference>
<feature type="region of interest" description="Disordered" evidence="1">
    <location>
        <begin position="626"/>
        <end position="665"/>
    </location>
</feature>
<dbReference type="VEuPathDB" id="FungiDB:MGYG_02960"/>
<feature type="region of interest" description="Disordered" evidence="1">
    <location>
        <begin position="218"/>
        <end position="596"/>
    </location>
</feature>
<dbReference type="GO" id="GO:0006893">
    <property type="term" value="P:Golgi to plasma membrane transport"/>
    <property type="evidence" value="ECO:0007669"/>
    <property type="project" value="TreeGrafter"/>
</dbReference>
<feature type="compositionally biased region" description="Basic and acidic residues" evidence="1">
    <location>
        <begin position="692"/>
        <end position="710"/>
    </location>
</feature>
<dbReference type="GeneID" id="10030743"/>
<organism evidence="4">
    <name type="scientific">Arthroderma gypseum (strain ATCC MYA-4604 / CBS 118893)</name>
    <name type="common">Microsporum gypseum</name>
    <dbReference type="NCBI Taxonomy" id="535722"/>
    <lineage>
        <taxon>Eukaryota</taxon>
        <taxon>Fungi</taxon>
        <taxon>Dikarya</taxon>
        <taxon>Ascomycota</taxon>
        <taxon>Pezizomycotina</taxon>
        <taxon>Eurotiomycetes</taxon>
        <taxon>Eurotiomycetidae</taxon>
        <taxon>Onygenales</taxon>
        <taxon>Arthrodermataceae</taxon>
        <taxon>Nannizzia</taxon>
    </lineage>
</organism>
<dbReference type="GO" id="GO:0005886">
    <property type="term" value="C:plasma membrane"/>
    <property type="evidence" value="ECO:0007669"/>
    <property type="project" value="TreeGrafter"/>
</dbReference>
<reference evidence="4" key="1">
    <citation type="journal article" date="2012" name="MBio">
        <title>Comparative genome analysis of Trichophyton rubrum and related dermatophytes reveals candidate genes involved in infection.</title>
        <authorList>
            <person name="Martinez D.A."/>
            <person name="Oliver B.G."/>
            <person name="Graeser Y."/>
            <person name="Goldberg J.M."/>
            <person name="Li W."/>
            <person name="Martinez-Rossi N.M."/>
            <person name="Monod M."/>
            <person name="Shelest E."/>
            <person name="Barton R.C."/>
            <person name="Birch E."/>
            <person name="Brakhage A.A."/>
            <person name="Chen Z."/>
            <person name="Gurr S.J."/>
            <person name="Heiman D."/>
            <person name="Heitman J."/>
            <person name="Kosti I."/>
            <person name="Rossi A."/>
            <person name="Saif S."/>
            <person name="Samalova M."/>
            <person name="Saunders C.W."/>
            <person name="Shea T."/>
            <person name="Summerbell R.C."/>
            <person name="Xu J."/>
            <person name="Young S."/>
            <person name="Zeng Q."/>
            <person name="Birren B.W."/>
            <person name="Cuomo C.A."/>
            <person name="White T.C."/>
        </authorList>
    </citation>
    <scope>NUCLEOTIDE SEQUENCE [LARGE SCALE GENOMIC DNA]</scope>
    <source>
        <strain evidence="4">ATCC MYA-4604 / CBS 118893</strain>
    </source>
</reference>
<dbReference type="SMR" id="E4UQ33"/>
<evidence type="ECO:0000256" key="1">
    <source>
        <dbReference type="SAM" id="MobiDB-lite"/>
    </source>
</evidence>
<dbReference type="Gene3D" id="2.30.29.90">
    <property type="match status" value="1"/>
</dbReference>
<feature type="compositionally biased region" description="Polar residues" evidence="1">
    <location>
        <begin position="265"/>
        <end position="281"/>
    </location>
</feature>
<feature type="compositionally biased region" description="Polar residues" evidence="1">
    <location>
        <begin position="296"/>
        <end position="308"/>
    </location>
</feature>
<feature type="compositionally biased region" description="Basic and acidic residues" evidence="1">
    <location>
        <begin position="626"/>
        <end position="635"/>
    </location>
</feature>
<name>E4UQ33_ARTGP</name>
<feature type="compositionally biased region" description="Polar residues" evidence="1">
    <location>
        <begin position="358"/>
        <end position="371"/>
    </location>
</feature>
<feature type="compositionally biased region" description="Basic and acidic residues" evidence="1">
    <location>
        <begin position="473"/>
        <end position="483"/>
    </location>
</feature>
<dbReference type="AlphaFoldDB" id="E4UQ33"/>